<evidence type="ECO:0000256" key="5">
    <source>
        <dbReference type="ARBA" id="ARBA00022692"/>
    </source>
</evidence>
<comment type="similarity">
    <text evidence="9">Belongs to the ComGC family.</text>
</comment>
<keyword evidence="8" id="KW-0178">Competence</keyword>
<reference evidence="14 16" key="2">
    <citation type="submission" date="2019-11" db="EMBL/GenBank/DDBJ databases">
        <title>Characterisation of Fundicoccus ignavus gen. nov. sp. nov., a novel genus of the family Aerococcaceae isolated from bulk tank milk.</title>
        <authorList>
            <person name="Siebert A."/>
            <person name="Huptas C."/>
            <person name="Wenning M."/>
            <person name="Scherer S."/>
            <person name="Doll E.V."/>
        </authorList>
    </citation>
    <scope>NUCLEOTIDE SEQUENCE [LARGE SCALE GENOMIC DNA]</scope>
    <source>
        <strain evidence="11 16">DSM 109653</strain>
        <strain evidence="12 14">WS4759</strain>
    </source>
</reference>
<keyword evidence="4" id="KW-0488">Methylation</keyword>
<reference evidence="13 15" key="1">
    <citation type="submission" date="2019-11" db="EMBL/GenBank/DDBJ databases">
        <title>Characterisation of Fundicoccus ignavus gen. nov. sp. nov., a novel genus of the family Aerococcaceae from bulk tank milk.</title>
        <authorList>
            <person name="Siebert A."/>
            <person name="Huptas C."/>
            <person name="Wenning M."/>
            <person name="Scherer S."/>
            <person name="Doll E.V."/>
        </authorList>
    </citation>
    <scope>NUCLEOTIDE SEQUENCE [LARGE SCALE GENOMIC DNA]</scope>
    <source>
        <strain evidence="13 15">DSM 109652</strain>
    </source>
</reference>
<dbReference type="InterPro" id="IPR045584">
    <property type="entry name" value="Pilin-like"/>
</dbReference>
<dbReference type="GO" id="GO:0005886">
    <property type="term" value="C:plasma membrane"/>
    <property type="evidence" value="ECO:0007669"/>
    <property type="project" value="UniProtKB-SubCell"/>
</dbReference>
<dbReference type="PROSITE" id="PS00409">
    <property type="entry name" value="PROKAR_NTER_METHYL"/>
    <property type="match status" value="1"/>
</dbReference>
<dbReference type="EMBL" id="WJQS01000003">
    <property type="protein sequence ID" value="MRI85177.1"/>
    <property type="molecule type" value="Genomic_DNA"/>
</dbReference>
<organism evidence="12 14">
    <name type="scientific">Fundicoccus ignavus</name>
    <dbReference type="NCBI Taxonomy" id="2664442"/>
    <lineage>
        <taxon>Bacteria</taxon>
        <taxon>Bacillati</taxon>
        <taxon>Bacillota</taxon>
        <taxon>Bacilli</taxon>
        <taxon>Lactobacillales</taxon>
        <taxon>Aerococcaceae</taxon>
        <taxon>Fundicoccus</taxon>
    </lineage>
</organism>
<dbReference type="Pfam" id="PF07963">
    <property type="entry name" value="N_methyl"/>
    <property type="match status" value="1"/>
</dbReference>
<evidence type="ECO:0000256" key="3">
    <source>
        <dbReference type="ARBA" id="ARBA00022475"/>
    </source>
</evidence>
<comment type="subcellular location">
    <subcellularLocation>
        <location evidence="1">Cell membrane</location>
        <topology evidence="1">Single-pass membrane protein</topology>
    </subcellularLocation>
    <subcellularLocation>
        <location evidence="2">Cell surface</location>
    </subcellularLocation>
</comment>
<dbReference type="Proteomes" id="UP000469870">
    <property type="component" value="Unassembled WGS sequence"/>
</dbReference>
<dbReference type="RefSeq" id="WP_153833224.1">
    <property type="nucleotide sequence ID" value="NZ_WJQR01000006.1"/>
</dbReference>
<proteinExistence type="inferred from homology"/>
<evidence type="ECO:0000256" key="4">
    <source>
        <dbReference type="ARBA" id="ARBA00022481"/>
    </source>
</evidence>
<feature type="transmembrane region" description="Helical" evidence="10">
    <location>
        <begin position="12"/>
        <end position="33"/>
    </location>
</feature>
<keyword evidence="7 10" id="KW-0472">Membrane</keyword>
<dbReference type="NCBIfam" id="NF040999">
    <property type="entry name" value="pilin_ComGC"/>
    <property type="match status" value="1"/>
</dbReference>
<keyword evidence="3" id="KW-1003">Cell membrane</keyword>
<evidence type="ECO:0000313" key="14">
    <source>
        <dbReference type="Proteomes" id="UP000430975"/>
    </source>
</evidence>
<sequence>MQIKKLLKNNRGFTLLEMLIVLIVVALLMAIIIPNVAGQRDRINQQAAQNIADIIETQANTYLLVENDPDVSMNELHNAGYITTKQVSEAEKLLNISGETILTLPIAIPSN</sequence>
<evidence type="ECO:0000256" key="2">
    <source>
        <dbReference type="ARBA" id="ARBA00004241"/>
    </source>
</evidence>
<accession>A0A6I2GBM3</accession>
<evidence type="ECO:0000256" key="9">
    <source>
        <dbReference type="ARBA" id="ARBA00043982"/>
    </source>
</evidence>
<comment type="caution">
    <text evidence="12">The sequence shown here is derived from an EMBL/GenBank/DDBJ whole genome shotgun (WGS) entry which is preliminary data.</text>
</comment>
<evidence type="ECO:0000313" key="15">
    <source>
        <dbReference type="Proteomes" id="UP000440066"/>
    </source>
</evidence>
<name>A0A6I2GBM3_9LACT</name>
<dbReference type="InterPro" id="IPR016940">
    <property type="entry name" value="ComGC"/>
</dbReference>
<evidence type="ECO:0000256" key="7">
    <source>
        <dbReference type="ARBA" id="ARBA00023136"/>
    </source>
</evidence>
<gene>
    <name evidence="13" type="ORF">GF867_11400</name>
    <name evidence="12" type="ORF">GIY09_04715</name>
    <name evidence="11" type="ORF">GIY11_07495</name>
</gene>
<dbReference type="Gene3D" id="3.30.700.10">
    <property type="entry name" value="Glycoprotein, Type 4 Pilin"/>
    <property type="match status" value="1"/>
</dbReference>
<dbReference type="GO" id="GO:0009986">
    <property type="term" value="C:cell surface"/>
    <property type="evidence" value="ECO:0007669"/>
    <property type="project" value="UniProtKB-SubCell"/>
</dbReference>
<evidence type="ECO:0000313" key="12">
    <source>
        <dbReference type="EMBL" id="MRI85177.1"/>
    </source>
</evidence>
<dbReference type="Proteomes" id="UP000440066">
    <property type="component" value="Unassembled WGS sequence"/>
</dbReference>
<protein>
    <submittedName>
        <fullName evidence="12">Prepilin-type N-terminal cleavage/methylation domain-containing protein</fullName>
    </submittedName>
</protein>
<keyword evidence="5 10" id="KW-0812">Transmembrane</keyword>
<dbReference type="Proteomes" id="UP000430975">
    <property type="component" value="Unassembled WGS sequence"/>
</dbReference>
<dbReference type="NCBIfam" id="TIGR02532">
    <property type="entry name" value="IV_pilin_GFxxxE"/>
    <property type="match status" value="1"/>
</dbReference>
<dbReference type="GO" id="GO:0030420">
    <property type="term" value="P:establishment of competence for transformation"/>
    <property type="evidence" value="ECO:0007669"/>
    <property type="project" value="UniProtKB-KW"/>
</dbReference>
<evidence type="ECO:0000313" key="13">
    <source>
        <dbReference type="EMBL" id="MRJ48170.1"/>
    </source>
</evidence>
<dbReference type="EMBL" id="WJQT01000021">
    <property type="protein sequence ID" value="MRJ48170.1"/>
    <property type="molecule type" value="Genomic_DNA"/>
</dbReference>
<dbReference type="InterPro" id="IPR012902">
    <property type="entry name" value="N_methyl_site"/>
</dbReference>
<dbReference type="EMBL" id="WJQR01000006">
    <property type="protein sequence ID" value="MRI81861.1"/>
    <property type="molecule type" value="Genomic_DNA"/>
</dbReference>
<evidence type="ECO:0000313" key="11">
    <source>
        <dbReference type="EMBL" id="MRI81861.1"/>
    </source>
</evidence>
<evidence type="ECO:0000256" key="6">
    <source>
        <dbReference type="ARBA" id="ARBA00022989"/>
    </source>
</evidence>
<evidence type="ECO:0000256" key="1">
    <source>
        <dbReference type="ARBA" id="ARBA00004162"/>
    </source>
</evidence>
<evidence type="ECO:0000256" key="8">
    <source>
        <dbReference type="ARBA" id="ARBA00023287"/>
    </source>
</evidence>
<dbReference type="AlphaFoldDB" id="A0A6I2GBM3"/>
<dbReference type="SUPFAM" id="SSF54523">
    <property type="entry name" value="Pili subunits"/>
    <property type="match status" value="1"/>
</dbReference>
<evidence type="ECO:0000313" key="16">
    <source>
        <dbReference type="Proteomes" id="UP000469870"/>
    </source>
</evidence>
<evidence type="ECO:0000256" key="10">
    <source>
        <dbReference type="SAM" id="Phobius"/>
    </source>
</evidence>
<keyword evidence="6 10" id="KW-1133">Transmembrane helix</keyword>
<keyword evidence="14" id="KW-1185">Reference proteome</keyword>